<protein>
    <submittedName>
        <fullName evidence="1">Uncharacterized protein</fullName>
    </submittedName>
</protein>
<evidence type="ECO:0000313" key="1">
    <source>
        <dbReference type="EMBL" id="KAF9619931.1"/>
    </source>
</evidence>
<feature type="non-terminal residue" evidence="1">
    <location>
        <position position="74"/>
    </location>
</feature>
<dbReference type="Proteomes" id="UP000631114">
    <property type="component" value="Unassembled WGS sequence"/>
</dbReference>
<accession>A0A835MDN4</accession>
<keyword evidence="2" id="KW-1185">Reference proteome</keyword>
<proteinExistence type="predicted"/>
<gene>
    <name evidence="1" type="ORF">IFM89_010242</name>
</gene>
<comment type="caution">
    <text evidence="1">The sequence shown here is derived from an EMBL/GenBank/DDBJ whole genome shotgun (WGS) entry which is preliminary data.</text>
</comment>
<sequence length="74" mass="8188">IGEAIKVNEKCPDILSMLGALELKNDDWLKAKETFRAAAARKATDGKDSYYALSLVGKLELLCCRLFGIAWKIV</sequence>
<dbReference type="EMBL" id="JADFTS010000002">
    <property type="protein sequence ID" value="KAF9619931.1"/>
    <property type="molecule type" value="Genomic_DNA"/>
</dbReference>
<evidence type="ECO:0000313" key="2">
    <source>
        <dbReference type="Proteomes" id="UP000631114"/>
    </source>
</evidence>
<organism evidence="1 2">
    <name type="scientific">Coptis chinensis</name>
    <dbReference type="NCBI Taxonomy" id="261450"/>
    <lineage>
        <taxon>Eukaryota</taxon>
        <taxon>Viridiplantae</taxon>
        <taxon>Streptophyta</taxon>
        <taxon>Embryophyta</taxon>
        <taxon>Tracheophyta</taxon>
        <taxon>Spermatophyta</taxon>
        <taxon>Magnoliopsida</taxon>
        <taxon>Ranunculales</taxon>
        <taxon>Ranunculaceae</taxon>
        <taxon>Coptidoideae</taxon>
        <taxon>Coptis</taxon>
    </lineage>
</organism>
<reference evidence="1 2" key="1">
    <citation type="submission" date="2020-10" db="EMBL/GenBank/DDBJ databases">
        <title>The Coptis chinensis genome and diversification of protoberbering-type alkaloids.</title>
        <authorList>
            <person name="Wang B."/>
            <person name="Shu S."/>
            <person name="Song C."/>
            <person name="Liu Y."/>
        </authorList>
    </citation>
    <scope>NUCLEOTIDE SEQUENCE [LARGE SCALE GENOMIC DNA]</scope>
    <source>
        <strain evidence="1">HL-2020</strain>
        <tissue evidence="1">Leaf</tissue>
    </source>
</reference>
<name>A0A835MDN4_9MAGN</name>
<dbReference type="OrthoDB" id="10441005at2759"/>
<dbReference type="AlphaFoldDB" id="A0A835MDN4"/>